<evidence type="ECO:0000313" key="4">
    <source>
        <dbReference type="EMBL" id="KAK7283205.1"/>
    </source>
</evidence>
<dbReference type="SMART" id="SM00360">
    <property type="entry name" value="RRM"/>
    <property type="match status" value="1"/>
</dbReference>
<feature type="domain" description="RRM" evidence="3">
    <location>
        <begin position="50"/>
        <end position="127"/>
    </location>
</feature>
<feature type="region of interest" description="Disordered" evidence="2">
    <location>
        <begin position="125"/>
        <end position="149"/>
    </location>
</feature>
<accession>A0AAN9P1A1</accession>
<dbReference type="PROSITE" id="PS50102">
    <property type="entry name" value="RRM"/>
    <property type="match status" value="1"/>
</dbReference>
<dbReference type="GO" id="GO:0003723">
    <property type="term" value="F:RNA binding"/>
    <property type="evidence" value="ECO:0007669"/>
    <property type="project" value="UniProtKB-UniRule"/>
</dbReference>
<gene>
    <name evidence="4" type="ORF">RIF29_12577</name>
</gene>
<keyword evidence="5" id="KW-1185">Reference proteome</keyword>
<dbReference type="InterPro" id="IPR000504">
    <property type="entry name" value="RRM_dom"/>
</dbReference>
<dbReference type="CDD" id="cd00590">
    <property type="entry name" value="RRM_SF"/>
    <property type="match status" value="1"/>
</dbReference>
<reference evidence="4 5" key="1">
    <citation type="submission" date="2024-01" db="EMBL/GenBank/DDBJ databases">
        <title>The genomes of 5 underutilized Papilionoideae crops provide insights into root nodulation and disease resistanc.</title>
        <authorList>
            <person name="Yuan L."/>
        </authorList>
    </citation>
    <scope>NUCLEOTIDE SEQUENCE [LARGE SCALE GENOMIC DNA]</scope>
    <source>
        <strain evidence="4">ZHUSHIDOU_FW_LH</strain>
        <tissue evidence="4">Leaf</tissue>
    </source>
</reference>
<evidence type="ECO:0000256" key="2">
    <source>
        <dbReference type="SAM" id="MobiDB-lite"/>
    </source>
</evidence>
<keyword evidence="1" id="KW-0694">RNA-binding</keyword>
<feature type="compositionally biased region" description="Basic and acidic residues" evidence="2">
    <location>
        <begin position="139"/>
        <end position="149"/>
    </location>
</feature>
<dbReference type="EMBL" id="JAYWIO010000002">
    <property type="protein sequence ID" value="KAK7283205.1"/>
    <property type="molecule type" value="Genomic_DNA"/>
</dbReference>
<dbReference type="AlphaFoldDB" id="A0AAN9P1A1"/>
<sequence length="149" mass="17064">MLEREREGRRFRVIDKGKEGAVTIERIHPASRHIRSFDHGAYNAMLKKCESFFFSNFPSEYGVSEMWKVFSLKGSVGEVVIPPNRDKVGRRFGFVRFKDVNDVGALERNLRSVWIDDTRVQVNRPKYERGPGAKPTKPGIDKPPNRASG</sequence>
<protein>
    <recommendedName>
        <fullName evidence="3">RRM domain-containing protein</fullName>
    </recommendedName>
</protein>
<dbReference type="Proteomes" id="UP001372338">
    <property type="component" value="Unassembled WGS sequence"/>
</dbReference>
<dbReference type="SUPFAM" id="SSF54928">
    <property type="entry name" value="RNA-binding domain, RBD"/>
    <property type="match status" value="1"/>
</dbReference>
<comment type="caution">
    <text evidence="4">The sequence shown here is derived from an EMBL/GenBank/DDBJ whole genome shotgun (WGS) entry which is preliminary data.</text>
</comment>
<proteinExistence type="predicted"/>
<organism evidence="4 5">
    <name type="scientific">Crotalaria pallida</name>
    <name type="common">Smooth rattlebox</name>
    <name type="synonym">Crotalaria striata</name>
    <dbReference type="NCBI Taxonomy" id="3830"/>
    <lineage>
        <taxon>Eukaryota</taxon>
        <taxon>Viridiplantae</taxon>
        <taxon>Streptophyta</taxon>
        <taxon>Embryophyta</taxon>
        <taxon>Tracheophyta</taxon>
        <taxon>Spermatophyta</taxon>
        <taxon>Magnoliopsida</taxon>
        <taxon>eudicotyledons</taxon>
        <taxon>Gunneridae</taxon>
        <taxon>Pentapetalae</taxon>
        <taxon>rosids</taxon>
        <taxon>fabids</taxon>
        <taxon>Fabales</taxon>
        <taxon>Fabaceae</taxon>
        <taxon>Papilionoideae</taxon>
        <taxon>50 kb inversion clade</taxon>
        <taxon>genistoids sensu lato</taxon>
        <taxon>core genistoids</taxon>
        <taxon>Crotalarieae</taxon>
        <taxon>Crotalaria</taxon>
    </lineage>
</organism>
<evidence type="ECO:0000259" key="3">
    <source>
        <dbReference type="PROSITE" id="PS50102"/>
    </source>
</evidence>
<dbReference type="InterPro" id="IPR012677">
    <property type="entry name" value="Nucleotide-bd_a/b_plait_sf"/>
</dbReference>
<dbReference type="InterPro" id="IPR035979">
    <property type="entry name" value="RBD_domain_sf"/>
</dbReference>
<evidence type="ECO:0000313" key="5">
    <source>
        <dbReference type="Proteomes" id="UP001372338"/>
    </source>
</evidence>
<dbReference type="Pfam" id="PF00076">
    <property type="entry name" value="RRM_1"/>
    <property type="match status" value="1"/>
</dbReference>
<evidence type="ECO:0000256" key="1">
    <source>
        <dbReference type="PROSITE-ProRule" id="PRU00176"/>
    </source>
</evidence>
<name>A0AAN9P1A1_CROPI</name>
<dbReference type="Gene3D" id="3.30.70.330">
    <property type="match status" value="1"/>
</dbReference>